<keyword evidence="1" id="KW-1133">Transmembrane helix</keyword>
<evidence type="ECO:0000313" key="2">
    <source>
        <dbReference type="EMBL" id="MCX5572643.1"/>
    </source>
</evidence>
<keyword evidence="1" id="KW-0472">Membrane</keyword>
<feature type="transmembrane region" description="Helical" evidence="1">
    <location>
        <begin position="7"/>
        <end position="28"/>
    </location>
</feature>
<dbReference type="RefSeq" id="WP_151413798.1">
    <property type="nucleotide sequence ID" value="NZ_JAPKNE010000001.1"/>
</dbReference>
<reference evidence="2" key="1">
    <citation type="submission" date="2022-11" db="EMBL/GenBank/DDBJ databases">
        <title>Biodiversity and phylogenetic relationships of bacteria.</title>
        <authorList>
            <person name="Machado R.A.R."/>
            <person name="Bhat A."/>
            <person name="Loulou A."/>
            <person name="Kallel S."/>
        </authorList>
    </citation>
    <scope>NUCLEOTIDE SEQUENCE</scope>
    <source>
        <strain evidence="2">E-TC7</strain>
    </source>
</reference>
<comment type="caution">
    <text evidence="2">The sequence shown here is derived from an EMBL/GenBank/DDBJ whole genome shotgun (WGS) entry which is preliminary data.</text>
</comment>
<accession>A0ABT3VT68</accession>
<protein>
    <submittedName>
        <fullName evidence="2">Uncharacterized protein</fullName>
    </submittedName>
</protein>
<sequence length="79" mass="8968">MAPAKQAGMWLIQFISFLVIFSVIYIVFPFEYLFDVYSDKVGFITETDWSDMVLFSIMAVSVLMNAVLIFLVGSARKKG</sequence>
<feature type="transmembrane region" description="Helical" evidence="1">
    <location>
        <begin position="52"/>
        <end position="73"/>
    </location>
</feature>
<gene>
    <name evidence="2" type="ORF">OSH03_01530</name>
</gene>
<keyword evidence="1" id="KW-0812">Transmembrane</keyword>
<name>A0ABT3VT68_9ENTR</name>
<evidence type="ECO:0000313" key="3">
    <source>
        <dbReference type="Proteomes" id="UP001146015"/>
    </source>
</evidence>
<dbReference type="Proteomes" id="UP001146015">
    <property type="component" value="Unassembled WGS sequence"/>
</dbReference>
<keyword evidence="3" id="KW-1185">Reference proteome</keyword>
<organism evidence="2 3">
    <name type="scientific">Enterobacter nematophilus</name>
    <dbReference type="NCBI Taxonomy" id="2994648"/>
    <lineage>
        <taxon>Bacteria</taxon>
        <taxon>Pseudomonadati</taxon>
        <taxon>Pseudomonadota</taxon>
        <taxon>Gammaproteobacteria</taxon>
        <taxon>Enterobacterales</taxon>
        <taxon>Enterobacteriaceae</taxon>
        <taxon>Enterobacter</taxon>
    </lineage>
</organism>
<dbReference type="EMBL" id="JAPKNE010000001">
    <property type="protein sequence ID" value="MCX5572643.1"/>
    <property type="molecule type" value="Genomic_DNA"/>
</dbReference>
<evidence type="ECO:0000256" key="1">
    <source>
        <dbReference type="SAM" id="Phobius"/>
    </source>
</evidence>
<proteinExistence type="predicted"/>